<sequence>MFGQSRDFVARPMSTIFMGESWAMKWGEALRAFRARNNIKQEAAADMLGVSQAYISRLETGAQSPSADVEIKLQALLSEPAHRPVCEYIKALVSHSPYIMFLLSHSGGDVWVEAASQKALHMAGKLDAMAPALVVGEPLGMDNRPESFHGIRKMIEMGGFDGQLAFIDVIWHANLIETGELVYFRNTLVPVRGEQARWYIHGTTRVIKQEQYDRLWNEWEGPVLCYDFEKKRVRQEPAGGNREAQTPA</sequence>
<evidence type="ECO:0000313" key="2">
    <source>
        <dbReference type="EMBL" id="KAA5802253.1"/>
    </source>
</evidence>
<organism evidence="2 3">
    <name type="scientific">Alkalicaulis satelles</name>
    <dbReference type="NCBI Taxonomy" id="2609175"/>
    <lineage>
        <taxon>Bacteria</taxon>
        <taxon>Pseudomonadati</taxon>
        <taxon>Pseudomonadota</taxon>
        <taxon>Alphaproteobacteria</taxon>
        <taxon>Maricaulales</taxon>
        <taxon>Maricaulaceae</taxon>
        <taxon>Alkalicaulis</taxon>
    </lineage>
</organism>
<keyword evidence="3" id="KW-1185">Reference proteome</keyword>
<dbReference type="CDD" id="cd00093">
    <property type="entry name" value="HTH_XRE"/>
    <property type="match status" value="1"/>
</dbReference>
<name>A0A5M6ZC08_9PROT</name>
<dbReference type="PROSITE" id="PS50943">
    <property type="entry name" value="HTH_CROC1"/>
    <property type="match status" value="1"/>
</dbReference>
<reference evidence="2 3" key="1">
    <citation type="submission" date="2019-09" db="EMBL/GenBank/DDBJ databases">
        <authorList>
            <person name="Kevbrin V."/>
            <person name="Grouzdev D.S."/>
        </authorList>
    </citation>
    <scope>NUCLEOTIDE SEQUENCE [LARGE SCALE GENOMIC DNA]</scope>
    <source>
        <strain evidence="2 3">G-192</strain>
    </source>
</reference>
<dbReference type="InterPro" id="IPR001387">
    <property type="entry name" value="Cro/C1-type_HTH"/>
</dbReference>
<gene>
    <name evidence="2" type="ORF">F1654_10480</name>
</gene>
<proteinExistence type="predicted"/>
<protein>
    <submittedName>
        <fullName evidence="2">Helix-turn-helix transcriptional regulator</fullName>
    </submittedName>
</protein>
<dbReference type="GO" id="GO:0003677">
    <property type="term" value="F:DNA binding"/>
    <property type="evidence" value="ECO:0007669"/>
    <property type="project" value="InterPro"/>
</dbReference>
<dbReference type="SUPFAM" id="SSF47413">
    <property type="entry name" value="lambda repressor-like DNA-binding domains"/>
    <property type="match status" value="1"/>
</dbReference>
<dbReference type="InterPro" id="IPR010982">
    <property type="entry name" value="Lambda_DNA-bd_dom_sf"/>
</dbReference>
<evidence type="ECO:0000313" key="3">
    <source>
        <dbReference type="Proteomes" id="UP000325122"/>
    </source>
</evidence>
<dbReference type="EMBL" id="VWOJ01000003">
    <property type="protein sequence ID" value="KAA5802253.1"/>
    <property type="molecule type" value="Genomic_DNA"/>
</dbReference>
<evidence type="ECO:0000259" key="1">
    <source>
        <dbReference type="PROSITE" id="PS50943"/>
    </source>
</evidence>
<feature type="domain" description="HTH cro/C1-type" evidence="1">
    <location>
        <begin position="30"/>
        <end position="83"/>
    </location>
</feature>
<accession>A0A5M6ZC08</accession>
<dbReference type="SMART" id="SM00530">
    <property type="entry name" value="HTH_XRE"/>
    <property type="match status" value="1"/>
</dbReference>
<dbReference type="Pfam" id="PF01381">
    <property type="entry name" value="HTH_3"/>
    <property type="match status" value="1"/>
</dbReference>
<dbReference type="Gene3D" id="1.10.260.40">
    <property type="entry name" value="lambda repressor-like DNA-binding domains"/>
    <property type="match status" value="1"/>
</dbReference>
<dbReference type="AlphaFoldDB" id="A0A5M6ZC08"/>
<dbReference type="Proteomes" id="UP000325122">
    <property type="component" value="Unassembled WGS sequence"/>
</dbReference>
<comment type="caution">
    <text evidence="2">The sequence shown here is derived from an EMBL/GenBank/DDBJ whole genome shotgun (WGS) entry which is preliminary data.</text>
</comment>